<comment type="caution">
    <text evidence="1">The sequence shown here is derived from an EMBL/GenBank/DDBJ whole genome shotgun (WGS) entry which is preliminary data.</text>
</comment>
<dbReference type="AlphaFoldDB" id="A0A3N6MMT1"/>
<sequence length="557" mass="60487">MAFQRYRGGSFHEARFALKASVVAISVLLTQGSASAMSFDTGLPDLSVDWTNTFGYTGGVRTQAQRDYITNSVAGGGNLKFGQGDINTSRFSLLSELVVKYQNNYGFRISGDGWYDPAYSSLTAEVSPFLGASGYANNRFSSYTQRYYRGPAGELLDAYAFGKFFAGEVPINVKVGRHTEYWGEAVFSNTYAVSDSQSPVDLIKGSSNPGAEIKTLFLPLNQISLQSQITPTVSVGGQYFLEWAPTRLPAGGTYFGPADMLFQGPNQFPIPGTGGFTVPRTGDLEPKNVGNFGLNVQWKVEPLQTKFGFYYRKFDDYTPWTAPQVTLNPALLAMGIVVPNGARLAYATDTQLFGVTAARDIAGASVGAEFSFRKNTALSSSGISLVNNQGASGNTLNGVLNAIWLLDKTRFYDTGTSILEFTYNHLNSVTNNVSEFNGQAYGACTNKWNGCATRDFVGVTYQFTPQWLQVFPSVDISTPLFLNYGLYGNAANNAGGFQGSLTYSAGVDFTYRGKYDLTLSYEGFYNRTHNTPAGVVANGSDALNDKGWFFVTFKAGF</sequence>
<reference evidence="1 2" key="1">
    <citation type="submission" date="2018-11" db="EMBL/GenBank/DDBJ databases">
        <title>Paraburkholderia sp. DHOA04, isolated from soil.</title>
        <authorList>
            <person name="Gao Z.-H."/>
            <person name="Qiu L.-H."/>
            <person name="Fu J.-C."/>
        </authorList>
    </citation>
    <scope>NUCLEOTIDE SEQUENCE [LARGE SCALE GENOMIC DNA]</scope>
    <source>
        <strain evidence="1 2">DHOA04</strain>
    </source>
</reference>
<evidence type="ECO:0000313" key="1">
    <source>
        <dbReference type="EMBL" id="RQH05039.1"/>
    </source>
</evidence>
<dbReference type="Proteomes" id="UP000272778">
    <property type="component" value="Unassembled WGS sequence"/>
</dbReference>
<accession>A0A3N6MMT1</accession>
<protein>
    <submittedName>
        <fullName evidence="1">DUF1302 family protein</fullName>
    </submittedName>
</protein>
<gene>
    <name evidence="1" type="ORF">D1Y85_16690</name>
</gene>
<name>A0A3N6MMT1_9BURK</name>
<dbReference type="InterPro" id="IPR010727">
    <property type="entry name" value="DUF1302"/>
</dbReference>
<dbReference type="RefSeq" id="WP_342773476.1">
    <property type="nucleotide sequence ID" value="NZ_RQIS01000011.1"/>
</dbReference>
<dbReference type="EMBL" id="RQIS01000011">
    <property type="protein sequence ID" value="RQH05039.1"/>
    <property type="molecule type" value="Genomic_DNA"/>
</dbReference>
<evidence type="ECO:0000313" key="2">
    <source>
        <dbReference type="Proteomes" id="UP000272778"/>
    </source>
</evidence>
<dbReference type="Pfam" id="PF06980">
    <property type="entry name" value="DUF1302"/>
    <property type="match status" value="1"/>
</dbReference>
<keyword evidence="2" id="KW-1185">Reference proteome</keyword>
<proteinExistence type="predicted"/>
<organism evidence="1 2">
    <name type="scientific">Paraburkholderia dinghuensis</name>
    <dbReference type="NCBI Taxonomy" id="2305225"/>
    <lineage>
        <taxon>Bacteria</taxon>
        <taxon>Pseudomonadati</taxon>
        <taxon>Pseudomonadota</taxon>
        <taxon>Betaproteobacteria</taxon>
        <taxon>Burkholderiales</taxon>
        <taxon>Burkholderiaceae</taxon>
        <taxon>Paraburkholderia</taxon>
    </lineage>
</organism>